<keyword evidence="1" id="KW-0812">Transmembrane</keyword>
<feature type="transmembrane region" description="Helical" evidence="1">
    <location>
        <begin position="116"/>
        <end position="137"/>
    </location>
</feature>
<dbReference type="Pfam" id="PF11911">
    <property type="entry name" value="DUF3429"/>
    <property type="match status" value="1"/>
</dbReference>
<name>A0A0P7DNM1_9GAMM</name>
<feature type="transmembrane region" description="Helical" evidence="1">
    <location>
        <begin position="68"/>
        <end position="96"/>
    </location>
</feature>
<dbReference type="InterPro" id="IPR021836">
    <property type="entry name" value="DUF3429"/>
</dbReference>
<proteinExistence type="predicted"/>
<keyword evidence="1" id="KW-0472">Membrane</keyword>
<dbReference type="Proteomes" id="UP000050378">
    <property type="component" value="Unassembled WGS sequence"/>
</dbReference>
<protein>
    <recommendedName>
        <fullName evidence="4">DUF3429 domain-containing protein</fullName>
    </recommendedName>
</protein>
<comment type="caution">
    <text evidence="2">The sequence shown here is derived from an EMBL/GenBank/DDBJ whole genome shotgun (WGS) entry which is preliminary data.</text>
</comment>
<evidence type="ECO:0000256" key="1">
    <source>
        <dbReference type="SAM" id="Phobius"/>
    </source>
</evidence>
<dbReference type="STRING" id="570156.AOG27_15730"/>
<accession>A0A0P7DNM1</accession>
<dbReference type="OrthoDB" id="8591832at2"/>
<keyword evidence="1" id="KW-1133">Transmembrane helix</keyword>
<sequence>MEKFINHIQLGYLGLLPFLGCVGWPLIAGSNAVNLDFFTFYSIAILAFMAGNLWHAGQQTHADAIKAIIPILPIGFLSFLPSSWILAWLAASFWLVLLFEKSTPQWQTYHVDYQKMRFVLTSVVFVCHIFVIGMNIYPE</sequence>
<dbReference type="AlphaFoldDB" id="A0A0P7DNM1"/>
<dbReference type="RefSeq" id="WP_054553962.1">
    <property type="nucleotide sequence ID" value="NZ_LJTC01000011.1"/>
</dbReference>
<feature type="transmembrane region" description="Helical" evidence="1">
    <location>
        <begin position="38"/>
        <end position="56"/>
    </location>
</feature>
<evidence type="ECO:0000313" key="3">
    <source>
        <dbReference type="Proteomes" id="UP000050378"/>
    </source>
</evidence>
<feature type="transmembrane region" description="Helical" evidence="1">
    <location>
        <begin position="12"/>
        <end position="32"/>
    </location>
</feature>
<gene>
    <name evidence="2" type="ORF">AOG27_15730</name>
</gene>
<dbReference type="PATRIC" id="fig|570156.3.peg.1065"/>
<organism evidence="2 3">
    <name type="scientific">Pseudoalteromonas lipolytica</name>
    <dbReference type="NCBI Taxonomy" id="570156"/>
    <lineage>
        <taxon>Bacteria</taxon>
        <taxon>Pseudomonadati</taxon>
        <taxon>Pseudomonadota</taxon>
        <taxon>Gammaproteobacteria</taxon>
        <taxon>Alteromonadales</taxon>
        <taxon>Pseudoalteromonadaceae</taxon>
        <taxon>Pseudoalteromonas</taxon>
    </lineage>
</organism>
<evidence type="ECO:0008006" key="4">
    <source>
        <dbReference type="Google" id="ProtNLM"/>
    </source>
</evidence>
<reference evidence="2 3" key="1">
    <citation type="submission" date="2015-09" db="EMBL/GenBank/DDBJ databases">
        <title>Draft Genome Sequence of Pseudoalteromonas lipolytica UCD-48B.</title>
        <authorList>
            <person name="Krusor M."/>
            <person name="Coil D.A."/>
            <person name="Lang J.M."/>
            <person name="Eisen J.A."/>
            <person name="Alexiev A."/>
        </authorList>
    </citation>
    <scope>NUCLEOTIDE SEQUENCE [LARGE SCALE GENOMIC DNA]</scope>
    <source>
        <strain evidence="2 3">UCD-48B</strain>
    </source>
</reference>
<evidence type="ECO:0000313" key="2">
    <source>
        <dbReference type="EMBL" id="KPM82439.1"/>
    </source>
</evidence>
<dbReference type="EMBL" id="LJTC01000011">
    <property type="protein sequence ID" value="KPM82439.1"/>
    <property type="molecule type" value="Genomic_DNA"/>
</dbReference>